<dbReference type="Pfam" id="PF00079">
    <property type="entry name" value="Serpin"/>
    <property type="match status" value="1"/>
</dbReference>
<dbReference type="PANTHER" id="PTHR11461:SF211">
    <property type="entry name" value="GH10112P-RELATED"/>
    <property type="match status" value="1"/>
</dbReference>
<evidence type="ECO:0000313" key="3">
    <source>
        <dbReference type="EMBL" id="KAK3231481.1"/>
    </source>
</evidence>
<dbReference type="InterPro" id="IPR023796">
    <property type="entry name" value="Serpin_dom"/>
</dbReference>
<dbReference type="GO" id="GO:0004867">
    <property type="term" value="F:serine-type endopeptidase inhibitor activity"/>
    <property type="evidence" value="ECO:0007669"/>
    <property type="project" value="InterPro"/>
</dbReference>
<evidence type="ECO:0000259" key="2">
    <source>
        <dbReference type="Pfam" id="PF00079"/>
    </source>
</evidence>
<gene>
    <name evidence="3" type="ORF">Dsin_003362</name>
</gene>
<dbReference type="EMBL" id="JANJYJ010000001">
    <property type="protein sequence ID" value="KAK3231481.1"/>
    <property type="molecule type" value="Genomic_DNA"/>
</dbReference>
<feature type="domain" description="Serpin" evidence="2">
    <location>
        <begin position="9"/>
        <end position="67"/>
    </location>
</feature>
<evidence type="ECO:0000313" key="4">
    <source>
        <dbReference type="Proteomes" id="UP001281410"/>
    </source>
</evidence>
<dbReference type="InterPro" id="IPR042178">
    <property type="entry name" value="Serpin_sf_1"/>
</dbReference>
<proteinExistence type="inferred from homology"/>
<accession>A0AAE0B7Y5</accession>
<organism evidence="3 4">
    <name type="scientific">Dipteronia sinensis</name>
    <dbReference type="NCBI Taxonomy" id="43782"/>
    <lineage>
        <taxon>Eukaryota</taxon>
        <taxon>Viridiplantae</taxon>
        <taxon>Streptophyta</taxon>
        <taxon>Embryophyta</taxon>
        <taxon>Tracheophyta</taxon>
        <taxon>Spermatophyta</taxon>
        <taxon>Magnoliopsida</taxon>
        <taxon>eudicotyledons</taxon>
        <taxon>Gunneridae</taxon>
        <taxon>Pentapetalae</taxon>
        <taxon>rosids</taxon>
        <taxon>malvids</taxon>
        <taxon>Sapindales</taxon>
        <taxon>Sapindaceae</taxon>
        <taxon>Hippocastanoideae</taxon>
        <taxon>Acereae</taxon>
        <taxon>Dipteronia</taxon>
    </lineage>
</organism>
<dbReference type="PANTHER" id="PTHR11461">
    <property type="entry name" value="SERINE PROTEASE INHIBITOR, SERPIN"/>
    <property type="match status" value="1"/>
</dbReference>
<reference evidence="3" key="1">
    <citation type="journal article" date="2023" name="Plant J.">
        <title>Genome sequences and population genomics provide insights into the demographic history, inbreeding, and mutation load of two 'living fossil' tree species of Dipteronia.</title>
        <authorList>
            <person name="Feng Y."/>
            <person name="Comes H.P."/>
            <person name="Chen J."/>
            <person name="Zhu S."/>
            <person name="Lu R."/>
            <person name="Zhang X."/>
            <person name="Li P."/>
            <person name="Qiu J."/>
            <person name="Olsen K.M."/>
            <person name="Qiu Y."/>
        </authorList>
    </citation>
    <scope>NUCLEOTIDE SEQUENCE</scope>
    <source>
        <strain evidence="3">NBL</strain>
    </source>
</reference>
<dbReference type="AlphaFoldDB" id="A0AAE0B7Y5"/>
<evidence type="ECO:0000256" key="1">
    <source>
        <dbReference type="ARBA" id="ARBA00009500"/>
    </source>
</evidence>
<dbReference type="GO" id="GO:0005615">
    <property type="term" value="C:extracellular space"/>
    <property type="evidence" value="ECO:0007669"/>
    <property type="project" value="InterPro"/>
</dbReference>
<dbReference type="SUPFAM" id="SSF56574">
    <property type="entry name" value="Serpins"/>
    <property type="match status" value="1"/>
</dbReference>
<dbReference type="InterPro" id="IPR036186">
    <property type="entry name" value="Serpin_sf"/>
</dbReference>
<dbReference type="Gene3D" id="3.30.497.10">
    <property type="entry name" value="Antithrombin, subunit I, domain 2"/>
    <property type="match status" value="1"/>
</dbReference>
<name>A0AAE0B7Y5_9ROSI</name>
<protein>
    <recommendedName>
        <fullName evidence="2">Serpin domain-containing protein</fullName>
    </recommendedName>
</protein>
<dbReference type="Proteomes" id="UP001281410">
    <property type="component" value="Unassembled WGS sequence"/>
</dbReference>
<comment type="similarity">
    <text evidence="1">Belongs to the serpin family.</text>
</comment>
<dbReference type="InterPro" id="IPR000215">
    <property type="entry name" value="Serpin_fam"/>
</dbReference>
<keyword evidence="4" id="KW-1185">Reference proteome</keyword>
<comment type="caution">
    <text evidence="3">The sequence shown here is derived from an EMBL/GenBank/DDBJ whole genome shotgun (WGS) entry which is preliminary data.</text>
</comment>
<sequence>MVNSPVASYLYVSSFFHKSFMEVNEEGTQAAAASADVIRGASLNFDKIDFVADHPFVFLIREDMTGMLE</sequence>